<dbReference type="RefSeq" id="XP_024578307.1">
    <property type="nucleotide sequence ID" value="XM_024727762.1"/>
</dbReference>
<dbReference type="PANTHER" id="PTHR11439">
    <property type="entry name" value="GAG-POL-RELATED RETROTRANSPOSON"/>
    <property type="match status" value="1"/>
</dbReference>
<feature type="domain" description="Reverse transcriptase Ty1/copia-type" evidence="1">
    <location>
        <begin position="23"/>
        <end position="192"/>
    </location>
</feature>
<name>A0A0P1ALS5_PLAHL</name>
<keyword evidence="3" id="KW-1185">Reference proteome</keyword>
<sequence length="281" mass="32172">MKYSDAHEWAKACESEKESLNKNKTWDLVPLPEGRKAIGNRWVFWVKENQDGEDERYKARLVVKGFAHKYGIGYEETFAPVAKFASSKVLLSLSAIYDLTVHLMNVKMAFLNGLLEEDIFLVQPDGYVDISHPNDVCKLKKSLYGIKQSPTMVNQMIDDFMLQLDLKKCETGHCVFTKRTVLEMIFVALYVNFQASSRHGLQGYSDADWAGDIESRRSTSGYAFMMSGGVISWRSKKQRTVTFSSIEAEYIALLKATQEANLLKTFLWNAMYWKQAMQSNF</sequence>
<dbReference type="OrthoDB" id="193186at2759"/>
<dbReference type="EMBL" id="CCYD01000610">
    <property type="protein sequence ID" value="CEG41938.1"/>
    <property type="molecule type" value="Genomic_DNA"/>
</dbReference>
<dbReference type="STRING" id="4781.A0A0P1ALS5"/>
<dbReference type="Proteomes" id="UP000054928">
    <property type="component" value="Unassembled WGS sequence"/>
</dbReference>
<dbReference type="PANTHER" id="PTHR11439:SF483">
    <property type="entry name" value="PEPTIDE SYNTHASE GLIP-LIKE, PUTATIVE (AFU_ORTHOLOGUE AFUA_3G12920)-RELATED"/>
    <property type="match status" value="1"/>
</dbReference>
<reference evidence="3" key="1">
    <citation type="submission" date="2014-09" db="EMBL/GenBank/DDBJ databases">
        <authorList>
            <person name="Sharma Rahul"/>
            <person name="Thines Marco"/>
        </authorList>
    </citation>
    <scope>NUCLEOTIDE SEQUENCE [LARGE SCALE GENOMIC DNA]</scope>
</reference>
<dbReference type="InterPro" id="IPR013103">
    <property type="entry name" value="RVT_2"/>
</dbReference>
<evidence type="ECO:0000313" key="3">
    <source>
        <dbReference type="Proteomes" id="UP000054928"/>
    </source>
</evidence>
<dbReference type="InterPro" id="IPR043502">
    <property type="entry name" value="DNA/RNA_pol_sf"/>
</dbReference>
<dbReference type="SUPFAM" id="SSF56672">
    <property type="entry name" value="DNA/RNA polymerases"/>
    <property type="match status" value="1"/>
</dbReference>
<accession>A0A0P1ALS5</accession>
<organism evidence="2 3">
    <name type="scientific">Plasmopara halstedii</name>
    <name type="common">Downy mildew of sunflower</name>
    <dbReference type="NCBI Taxonomy" id="4781"/>
    <lineage>
        <taxon>Eukaryota</taxon>
        <taxon>Sar</taxon>
        <taxon>Stramenopiles</taxon>
        <taxon>Oomycota</taxon>
        <taxon>Peronosporomycetes</taxon>
        <taxon>Peronosporales</taxon>
        <taxon>Peronosporaceae</taxon>
        <taxon>Plasmopara</taxon>
    </lineage>
</organism>
<dbReference type="Pfam" id="PF07727">
    <property type="entry name" value="RVT_2"/>
    <property type="match status" value="1"/>
</dbReference>
<evidence type="ECO:0000313" key="2">
    <source>
        <dbReference type="EMBL" id="CEG41938.1"/>
    </source>
</evidence>
<proteinExistence type="predicted"/>
<dbReference type="AlphaFoldDB" id="A0A0P1ALS5"/>
<evidence type="ECO:0000259" key="1">
    <source>
        <dbReference type="Pfam" id="PF07727"/>
    </source>
</evidence>
<dbReference type="GeneID" id="36407305"/>
<dbReference type="CDD" id="cd09272">
    <property type="entry name" value="RNase_HI_RT_Ty1"/>
    <property type="match status" value="1"/>
</dbReference>
<protein>
    <submittedName>
        <fullName evidence="2">Gag-pol polyprotein</fullName>
    </submittedName>
</protein>